<feature type="region of interest" description="Disordered" evidence="3">
    <location>
        <begin position="79"/>
        <end position="107"/>
    </location>
</feature>
<keyword evidence="4" id="KW-1133">Transmembrane helix</keyword>
<accession>S5T159</accession>
<organism evidence="6 7">
    <name type="scientific">Corynebacterium maris DSM 45190</name>
    <dbReference type="NCBI Taxonomy" id="1224163"/>
    <lineage>
        <taxon>Bacteria</taxon>
        <taxon>Bacillati</taxon>
        <taxon>Actinomycetota</taxon>
        <taxon>Actinomycetes</taxon>
        <taxon>Mycobacteriales</taxon>
        <taxon>Corynebacteriaceae</taxon>
        <taxon>Corynebacterium</taxon>
    </lineage>
</organism>
<dbReference type="SUPFAM" id="SSF50156">
    <property type="entry name" value="PDZ domain-like"/>
    <property type="match status" value="1"/>
</dbReference>
<evidence type="ECO:0000313" key="7">
    <source>
        <dbReference type="Proteomes" id="UP000015388"/>
    </source>
</evidence>
<gene>
    <name evidence="6" type="ORF">B841_04060</name>
</gene>
<dbReference type="Gene3D" id="2.40.10.120">
    <property type="match status" value="1"/>
</dbReference>
<evidence type="ECO:0000256" key="4">
    <source>
        <dbReference type="SAM" id="Phobius"/>
    </source>
</evidence>
<dbReference type="PATRIC" id="fig|1224163.3.peg.811"/>
<feature type="transmembrane region" description="Helical" evidence="4">
    <location>
        <begin position="54"/>
        <end position="77"/>
    </location>
</feature>
<dbReference type="KEGG" id="cmd:B841_04060"/>
<dbReference type="AlphaFoldDB" id="S5T159"/>
<dbReference type="MEROPS" id="S01.494"/>
<dbReference type="Gene3D" id="2.30.42.10">
    <property type="match status" value="1"/>
</dbReference>
<dbReference type="PANTHER" id="PTHR43343">
    <property type="entry name" value="PEPTIDASE S12"/>
    <property type="match status" value="1"/>
</dbReference>
<sequence length="405" mass="40643">MTNTTGDNSYHPGQRPQSPYQPFNATGQDPTYPSPEAPAPEDSDGKRGRGIGGVIALIAILSLLVGGVAGGVAGYAVSSTGDEPAPSTGPDNALTAPPADAPDTPAGSVEEVADAVLPTVVSIQVVTPMAAGEGSGSIFTSDGYVLTNHHVVAGAEDGAMQVTLNDGTDMTADFVASDAATDIAVIKIRDAENLPTIQFGDSEQLAVGQQVVAVGAPLGLSGTVTSGIVSAMDRPVRASQGGGESSLIDAIQTDAAINPGNSGGPLVDMNGNLVGMNSVIATLSTGNTAGSIGLGFAIPSNFAQRVAEQLLAEGEASQPMLGVTVDGANPVDGALIVGVQPDGPGADAGLEEGEVITRLNNRNIDTSDALIAAVRSHDFGETVTLEVVDPETDERKEVQVTLSVE</sequence>
<dbReference type="eggNOG" id="COG0265">
    <property type="taxonomic scope" value="Bacteria"/>
</dbReference>
<dbReference type="GO" id="GO:0006508">
    <property type="term" value="P:proteolysis"/>
    <property type="evidence" value="ECO:0007669"/>
    <property type="project" value="UniProtKB-KW"/>
</dbReference>
<dbReference type="OrthoDB" id="9758917at2"/>
<evidence type="ECO:0000313" key="6">
    <source>
        <dbReference type="EMBL" id="AGS34295.1"/>
    </source>
</evidence>
<dbReference type="EMBL" id="CP003924">
    <property type="protein sequence ID" value="AGS34295.1"/>
    <property type="molecule type" value="Genomic_DNA"/>
</dbReference>
<dbReference type="HOGENOM" id="CLU_020120_3_3_11"/>
<dbReference type="InterPro" id="IPR036034">
    <property type="entry name" value="PDZ_sf"/>
</dbReference>
<proteinExistence type="predicted"/>
<protein>
    <submittedName>
        <fullName evidence="6">Trypsin-like serine protease</fullName>
    </submittedName>
</protein>
<feature type="region of interest" description="Disordered" evidence="3">
    <location>
        <begin position="1"/>
        <end position="47"/>
    </location>
</feature>
<reference evidence="6 7" key="1">
    <citation type="submission" date="2012-11" db="EMBL/GenBank/DDBJ databases">
        <title>The complete genome sequence of Corynebacterium maris Coryn-1 (=DSM 45190).</title>
        <authorList>
            <person name="Schaffert L."/>
            <person name="Albersmeier A."/>
            <person name="Kalinowski J."/>
            <person name="Ruckert C."/>
        </authorList>
    </citation>
    <scope>NUCLEOTIDE SEQUENCE [LARGE SCALE GENOMIC DNA]</scope>
    <source>
        <strain evidence="7">Coryn-1</strain>
    </source>
</reference>
<dbReference type="Proteomes" id="UP000015388">
    <property type="component" value="Chromosome"/>
</dbReference>
<dbReference type="InterPro" id="IPR001478">
    <property type="entry name" value="PDZ"/>
</dbReference>
<keyword evidence="4" id="KW-0812">Transmembrane</keyword>
<dbReference type="InterPro" id="IPR051201">
    <property type="entry name" value="Chloro_Bact_Ser_Proteases"/>
</dbReference>
<name>S5T159_9CORY</name>
<feature type="compositionally biased region" description="Low complexity" evidence="3">
    <location>
        <begin position="90"/>
        <end position="106"/>
    </location>
</feature>
<keyword evidence="1 6" id="KW-0645">Protease</keyword>
<dbReference type="PANTHER" id="PTHR43343:SF3">
    <property type="entry name" value="PROTEASE DO-LIKE 8, CHLOROPLASTIC"/>
    <property type="match status" value="1"/>
</dbReference>
<dbReference type="SMART" id="SM00228">
    <property type="entry name" value="PDZ"/>
    <property type="match status" value="1"/>
</dbReference>
<evidence type="ECO:0000259" key="5">
    <source>
        <dbReference type="PROSITE" id="PS50106"/>
    </source>
</evidence>
<dbReference type="STRING" id="1224163.B841_04060"/>
<keyword evidence="4" id="KW-0472">Membrane</keyword>
<evidence type="ECO:0000256" key="3">
    <source>
        <dbReference type="SAM" id="MobiDB-lite"/>
    </source>
</evidence>
<keyword evidence="2" id="KW-0378">Hydrolase</keyword>
<feature type="compositionally biased region" description="Polar residues" evidence="3">
    <location>
        <begin position="15"/>
        <end position="31"/>
    </location>
</feature>
<keyword evidence="7" id="KW-1185">Reference proteome</keyword>
<dbReference type="Pfam" id="PF13365">
    <property type="entry name" value="Trypsin_2"/>
    <property type="match status" value="1"/>
</dbReference>
<feature type="domain" description="PDZ" evidence="5">
    <location>
        <begin position="308"/>
        <end position="391"/>
    </location>
</feature>
<dbReference type="Pfam" id="PF13180">
    <property type="entry name" value="PDZ_2"/>
    <property type="match status" value="1"/>
</dbReference>
<dbReference type="GO" id="GO:0004252">
    <property type="term" value="F:serine-type endopeptidase activity"/>
    <property type="evidence" value="ECO:0007669"/>
    <property type="project" value="InterPro"/>
</dbReference>
<dbReference type="PRINTS" id="PR00834">
    <property type="entry name" value="PROTEASES2C"/>
</dbReference>
<dbReference type="InterPro" id="IPR009003">
    <property type="entry name" value="Peptidase_S1_PA"/>
</dbReference>
<dbReference type="SUPFAM" id="SSF50494">
    <property type="entry name" value="Trypsin-like serine proteases"/>
    <property type="match status" value="1"/>
</dbReference>
<dbReference type="RefSeq" id="WP_020934228.1">
    <property type="nucleotide sequence ID" value="NC_021915.1"/>
</dbReference>
<dbReference type="PROSITE" id="PS50106">
    <property type="entry name" value="PDZ"/>
    <property type="match status" value="1"/>
</dbReference>
<evidence type="ECO:0000256" key="2">
    <source>
        <dbReference type="ARBA" id="ARBA00022801"/>
    </source>
</evidence>
<evidence type="ECO:0000256" key="1">
    <source>
        <dbReference type="ARBA" id="ARBA00022670"/>
    </source>
</evidence>
<dbReference type="InterPro" id="IPR001940">
    <property type="entry name" value="Peptidase_S1C"/>
</dbReference>